<feature type="domain" description="Bacterial surface antigen (D15)" evidence="8">
    <location>
        <begin position="404"/>
        <end position="609"/>
    </location>
</feature>
<dbReference type="Pfam" id="PF01103">
    <property type="entry name" value="Omp85"/>
    <property type="match status" value="1"/>
</dbReference>
<comment type="caution">
    <text evidence="9">The sequence shown here is derived from an EMBL/GenBank/DDBJ whole genome shotgun (WGS) entry which is preliminary data.</text>
</comment>
<dbReference type="Gene3D" id="3.10.20.310">
    <property type="entry name" value="membrane protein fhac"/>
    <property type="match status" value="2"/>
</dbReference>
<evidence type="ECO:0000259" key="8">
    <source>
        <dbReference type="Pfam" id="PF01103"/>
    </source>
</evidence>
<evidence type="ECO:0000256" key="2">
    <source>
        <dbReference type="ARBA" id="ARBA00022452"/>
    </source>
</evidence>
<keyword evidence="4 7" id="KW-0732">Signal</keyword>
<keyword evidence="3" id="KW-0812">Transmembrane</keyword>
<evidence type="ECO:0000256" key="4">
    <source>
        <dbReference type="ARBA" id="ARBA00022729"/>
    </source>
</evidence>
<comment type="subcellular location">
    <subcellularLocation>
        <location evidence="1">Membrane</location>
    </subcellularLocation>
</comment>
<evidence type="ECO:0000256" key="6">
    <source>
        <dbReference type="ARBA" id="ARBA00023237"/>
    </source>
</evidence>
<organism evidence="9 10">
    <name type="scientific">Comamonas faecalis</name>
    <dbReference type="NCBI Taxonomy" id="1387849"/>
    <lineage>
        <taxon>Bacteria</taxon>
        <taxon>Pseudomonadati</taxon>
        <taxon>Pseudomonadota</taxon>
        <taxon>Betaproteobacteria</taxon>
        <taxon>Burkholderiales</taxon>
        <taxon>Comamonadaceae</taxon>
        <taxon>Comamonas</taxon>
    </lineage>
</organism>
<reference evidence="10" key="1">
    <citation type="journal article" date="2019" name="Int. J. Syst. Evol. Microbiol.">
        <title>The Global Catalogue of Microorganisms (GCM) 10K type strain sequencing project: providing services to taxonomists for standard genome sequencing and annotation.</title>
        <authorList>
            <consortium name="The Broad Institute Genomics Platform"/>
            <consortium name="The Broad Institute Genome Sequencing Center for Infectious Disease"/>
            <person name="Wu L."/>
            <person name="Ma J."/>
        </authorList>
    </citation>
    <scope>NUCLEOTIDE SEQUENCE [LARGE SCALE GENOMIC DNA]</scope>
    <source>
        <strain evidence="10">JCM 17561</strain>
    </source>
</reference>
<gene>
    <name evidence="9" type="ORF">GCM10022279_02640</name>
</gene>
<evidence type="ECO:0000313" key="10">
    <source>
        <dbReference type="Proteomes" id="UP001501627"/>
    </source>
</evidence>
<dbReference type="PANTHER" id="PTHR12815:SF47">
    <property type="entry name" value="TRANSLOCATION AND ASSEMBLY MODULE SUBUNIT TAMA"/>
    <property type="match status" value="1"/>
</dbReference>
<keyword evidence="6" id="KW-0998">Cell outer membrane</keyword>
<dbReference type="InterPro" id="IPR000184">
    <property type="entry name" value="Bac_surfAg_D15"/>
</dbReference>
<dbReference type="Proteomes" id="UP001501627">
    <property type="component" value="Unassembled WGS sequence"/>
</dbReference>
<name>A0ABP7QHD7_9BURK</name>
<keyword evidence="10" id="KW-1185">Reference proteome</keyword>
<dbReference type="InterPro" id="IPR039910">
    <property type="entry name" value="D15-like"/>
</dbReference>
<sequence>MLLPAWLAGCASAPSSAAEDTTEAGATTRAAAFTLAVQVDGDADGTLKALLARHLQLQRFAHLPDLQPGELRRLLGTAGGDAAQLLATQGYFSPAVTVDAGDGAHPTVTVQVRPGVRTEVAAVDIDVNGEAADAQLARRREQLQRQWPLAVGQPFTQAGWDDAKAQGLRRLQARRYPTARIADSSARIDADHARAQLAVTYDSGPAYRLGALQLQGLQRYDAEGLANLARLPAGQPYSETALLDAQQRLAASGYFDTVFLKLDTSHATATDAQGERSAPVVAQATEAPQNKLVLGVGLTTDSGPRLSLQHTHNRLPGLGWQARSTIELERNHQRAATDWLALPGEDGWRWFTGAQLLRETTGSYMVRSGQLRAGRQKDDGHISRSLYLQGDSASSQGVDAPEGSSSVSAHWGWSGQYFNRRTNPTRGWGLALDAGIGQTLHPSSEPFIRLLARWQGFVPLGRVDLGENVHRSSRLALRLEGGGVWVRKNASVPVTQLFVTGGDTSVRGYAWRSIGARTDSGTVYGGRYLRVASVEWQRPIELRGNRTDFESALFIDAGSVSNSATEVQNRVGLGAGLRWNSPVGPLQTDLAWSVHDRRLRLHLRLGYTF</sequence>
<feature type="signal peptide" evidence="7">
    <location>
        <begin position="1"/>
        <end position="17"/>
    </location>
</feature>
<dbReference type="Gene3D" id="2.40.160.50">
    <property type="entry name" value="membrane protein fhac: a member of the omp85/tpsb transporter family"/>
    <property type="match status" value="1"/>
</dbReference>
<evidence type="ECO:0000313" key="9">
    <source>
        <dbReference type="EMBL" id="GAA3982573.1"/>
    </source>
</evidence>
<feature type="chain" id="PRO_5045869890" evidence="7">
    <location>
        <begin position="18"/>
        <end position="609"/>
    </location>
</feature>
<evidence type="ECO:0000256" key="7">
    <source>
        <dbReference type="SAM" id="SignalP"/>
    </source>
</evidence>
<keyword evidence="5" id="KW-0472">Membrane</keyword>
<evidence type="ECO:0000256" key="1">
    <source>
        <dbReference type="ARBA" id="ARBA00004370"/>
    </source>
</evidence>
<keyword evidence="2" id="KW-1134">Transmembrane beta strand</keyword>
<proteinExistence type="predicted"/>
<evidence type="ECO:0000256" key="3">
    <source>
        <dbReference type="ARBA" id="ARBA00022692"/>
    </source>
</evidence>
<protein>
    <submittedName>
        <fullName evidence="9">Autotransporter assembly complex family protein</fullName>
    </submittedName>
</protein>
<accession>A0ABP7QHD7</accession>
<dbReference type="EMBL" id="BAABBP010000002">
    <property type="protein sequence ID" value="GAA3982573.1"/>
    <property type="molecule type" value="Genomic_DNA"/>
</dbReference>
<evidence type="ECO:0000256" key="5">
    <source>
        <dbReference type="ARBA" id="ARBA00023136"/>
    </source>
</evidence>
<dbReference type="PANTHER" id="PTHR12815">
    <property type="entry name" value="SORTING AND ASSEMBLY MACHINERY SAMM50 PROTEIN FAMILY MEMBER"/>
    <property type="match status" value="1"/>
</dbReference>